<dbReference type="SUPFAM" id="SSF49899">
    <property type="entry name" value="Concanavalin A-like lectins/glucanases"/>
    <property type="match status" value="1"/>
</dbReference>
<dbReference type="InterPro" id="IPR050546">
    <property type="entry name" value="Glycosyl_Hydrlase_16"/>
</dbReference>
<evidence type="ECO:0000313" key="2">
    <source>
        <dbReference type="EMBL" id="PSR83739.1"/>
    </source>
</evidence>
<evidence type="ECO:0000256" key="1">
    <source>
        <dbReference type="SAM" id="SignalP"/>
    </source>
</evidence>
<dbReference type="GO" id="GO:0009251">
    <property type="term" value="P:glucan catabolic process"/>
    <property type="evidence" value="ECO:0007669"/>
    <property type="project" value="TreeGrafter"/>
</dbReference>
<gene>
    <name evidence="2" type="ORF">PHLCEN_2v5638</name>
</gene>
<accession>A0A2R6P1V7</accession>
<dbReference type="OrthoDB" id="192832at2759"/>
<keyword evidence="1" id="KW-0732">Signal</keyword>
<keyword evidence="3" id="KW-1185">Reference proteome</keyword>
<comment type="caution">
    <text evidence="2">The sequence shown here is derived from an EMBL/GenBank/DDBJ whole genome shotgun (WGS) entry which is preliminary data.</text>
</comment>
<protein>
    <submittedName>
        <fullName evidence="2">Uncharacterized protein</fullName>
    </submittedName>
</protein>
<dbReference type="EMBL" id="MLYV02000552">
    <property type="protein sequence ID" value="PSR83739.1"/>
    <property type="molecule type" value="Genomic_DNA"/>
</dbReference>
<dbReference type="PANTHER" id="PTHR10963">
    <property type="entry name" value="GLYCOSYL HYDROLASE-RELATED"/>
    <property type="match status" value="1"/>
</dbReference>
<dbReference type="PANTHER" id="PTHR10963:SF24">
    <property type="entry name" value="GLYCOSIDASE C21B10.07-RELATED"/>
    <property type="match status" value="1"/>
</dbReference>
<feature type="chain" id="PRO_5015337043" evidence="1">
    <location>
        <begin position="22"/>
        <end position="159"/>
    </location>
</feature>
<proteinExistence type="predicted"/>
<name>A0A2R6P1V7_9APHY</name>
<organism evidence="2 3">
    <name type="scientific">Hermanssonia centrifuga</name>
    <dbReference type="NCBI Taxonomy" id="98765"/>
    <lineage>
        <taxon>Eukaryota</taxon>
        <taxon>Fungi</taxon>
        <taxon>Dikarya</taxon>
        <taxon>Basidiomycota</taxon>
        <taxon>Agaricomycotina</taxon>
        <taxon>Agaricomycetes</taxon>
        <taxon>Polyporales</taxon>
        <taxon>Meruliaceae</taxon>
        <taxon>Hermanssonia</taxon>
    </lineage>
</organism>
<evidence type="ECO:0000313" key="3">
    <source>
        <dbReference type="Proteomes" id="UP000186601"/>
    </source>
</evidence>
<dbReference type="AlphaFoldDB" id="A0A2R6P1V7"/>
<dbReference type="Gene3D" id="2.60.120.200">
    <property type="match status" value="1"/>
</dbReference>
<dbReference type="Pfam" id="PF26113">
    <property type="entry name" value="GH16_XgeA"/>
    <property type="match status" value="1"/>
</dbReference>
<reference evidence="2 3" key="1">
    <citation type="submission" date="2018-02" db="EMBL/GenBank/DDBJ databases">
        <title>Genome sequence of the basidiomycete white-rot fungus Phlebia centrifuga.</title>
        <authorList>
            <person name="Granchi Z."/>
            <person name="Peng M."/>
            <person name="de Vries R.P."/>
            <person name="Hilden K."/>
            <person name="Makela M.R."/>
            <person name="Grigoriev I."/>
            <person name="Riley R."/>
        </authorList>
    </citation>
    <scope>NUCLEOTIDE SEQUENCE [LARGE SCALE GENOMIC DNA]</scope>
    <source>
        <strain evidence="2 3">FBCC195</strain>
    </source>
</reference>
<feature type="signal peptide" evidence="1">
    <location>
        <begin position="1"/>
        <end position="21"/>
    </location>
</feature>
<dbReference type="Proteomes" id="UP000186601">
    <property type="component" value="Unassembled WGS sequence"/>
</dbReference>
<dbReference type="InterPro" id="IPR013320">
    <property type="entry name" value="ConA-like_dom_sf"/>
</dbReference>
<sequence length="159" mass="17594">MHFTLLELLLLSSCILPQALAAIYALTDNYVGTDFLTGFIFQNITDPTNGRVTYVTEETAVALNLTYASGDTLIMRADDTTILDPDGPGRNSVRIMSVNNYTTHVAVFDIRHMPEGCSTWPAAWETGATNWPDCGEVDICHRLRKHDLRLICFIPGSKA</sequence>
<dbReference type="STRING" id="98765.A0A2R6P1V7"/>